<evidence type="ECO:0000313" key="3">
    <source>
        <dbReference type="Proteomes" id="UP000186004"/>
    </source>
</evidence>
<proteinExistence type="predicted"/>
<evidence type="ECO:0000259" key="1">
    <source>
        <dbReference type="PROSITE" id="PS50206"/>
    </source>
</evidence>
<evidence type="ECO:0000313" key="2">
    <source>
        <dbReference type="EMBL" id="SIQ53427.1"/>
    </source>
</evidence>
<dbReference type="Pfam" id="PF00581">
    <property type="entry name" value="Rhodanese"/>
    <property type="match status" value="1"/>
</dbReference>
<organism evidence="2 3">
    <name type="scientific">Micromonospora avicenniae</name>
    <dbReference type="NCBI Taxonomy" id="1198245"/>
    <lineage>
        <taxon>Bacteria</taxon>
        <taxon>Bacillati</taxon>
        <taxon>Actinomycetota</taxon>
        <taxon>Actinomycetes</taxon>
        <taxon>Micromonosporales</taxon>
        <taxon>Micromonosporaceae</taxon>
        <taxon>Micromonospora</taxon>
    </lineage>
</organism>
<dbReference type="SMART" id="SM00450">
    <property type="entry name" value="RHOD"/>
    <property type="match status" value="1"/>
</dbReference>
<gene>
    <name evidence="2" type="ORF">SAMN05444858_1034</name>
</gene>
<dbReference type="Proteomes" id="UP000186004">
    <property type="component" value="Unassembled WGS sequence"/>
</dbReference>
<dbReference type="PANTHER" id="PTHR43031:SF1">
    <property type="entry name" value="PYRIDINE NUCLEOTIDE-DISULPHIDE OXIDOREDUCTASE"/>
    <property type="match status" value="1"/>
</dbReference>
<dbReference type="InterPro" id="IPR001763">
    <property type="entry name" value="Rhodanese-like_dom"/>
</dbReference>
<dbReference type="GO" id="GO:0016740">
    <property type="term" value="F:transferase activity"/>
    <property type="evidence" value="ECO:0007669"/>
    <property type="project" value="UniProtKB-KW"/>
</dbReference>
<keyword evidence="2" id="KW-0808">Transferase</keyword>
<reference evidence="2 3" key="1">
    <citation type="submission" date="2017-01" db="EMBL/GenBank/DDBJ databases">
        <authorList>
            <person name="Mah S.A."/>
            <person name="Swanson W.J."/>
            <person name="Moy G.W."/>
            <person name="Vacquier V.D."/>
        </authorList>
    </citation>
    <scope>NUCLEOTIDE SEQUENCE [LARGE SCALE GENOMIC DNA]</scope>
    <source>
        <strain evidence="2 3">DSM 45758</strain>
    </source>
</reference>
<dbReference type="Gene3D" id="3.40.250.10">
    <property type="entry name" value="Rhodanese-like domain"/>
    <property type="match status" value="1"/>
</dbReference>
<dbReference type="STRING" id="1198245.SAMN05444858_1034"/>
<dbReference type="AlphaFoldDB" id="A0A1N6TJK0"/>
<name>A0A1N6TJK0_9ACTN</name>
<dbReference type="InterPro" id="IPR036873">
    <property type="entry name" value="Rhodanese-like_dom_sf"/>
</dbReference>
<dbReference type="InterPro" id="IPR050229">
    <property type="entry name" value="GlpE_sulfurtransferase"/>
</dbReference>
<dbReference type="PANTHER" id="PTHR43031">
    <property type="entry name" value="FAD-DEPENDENT OXIDOREDUCTASE"/>
    <property type="match status" value="1"/>
</dbReference>
<dbReference type="SUPFAM" id="SSF52821">
    <property type="entry name" value="Rhodanese/Cell cycle control phosphatase"/>
    <property type="match status" value="1"/>
</dbReference>
<dbReference type="EMBL" id="FTNF01000003">
    <property type="protein sequence ID" value="SIQ53427.1"/>
    <property type="molecule type" value="Genomic_DNA"/>
</dbReference>
<dbReference type="PROSITE" id="PS50206">
    <property type="entry name" value="RHODANESE_3"/>
    <property type="match status" value="1"/>
</dbReference>
<sequence length="132" mass="13971">MTAPTALTPPISLDEDLGLVAVFGSQVPTVTVAEITDDTYLLDVREDDEWAGGHAPGAHHLPMMELPARLSEVPDDRDVAVICRSGGRSAQVVAYLTRNGWDQVRNVAGGMGEWAAAGRPVIGENGQPGRVL</sequence>
<keyword evidence="3" id="KW-1185">Reference proteome</keyword>
<dbReference type="CDD" id="cd00158">
    <property type="entry name" value="RHOD"/>
    <property type="match status" value="1"/>
</dbReference>
<feature type="domain" description="Rhodanese" evidence="1">
    <location>
        <begin position="35"/>
        <end position="123"/>
    </location>
</feature>
<protein>
    <submittedName>
        <fullName evidence="2">Rhodanese-related sulfurtransferase</fullName>
    </submittedName>
</protein>
<accession>A0A1N6TJK0</accession>